<protein>
    <submittedName>
        <fullName evidence="2">Uncharacterized protein</fullName>
    </submittedName>
</protein>
<dbReference type="Proteomes" id="UP000887013">
    <property type="component" value="Unassembled WGS sequence"/>
</dbReference>
<feature type="region of interest" description="Disordered" evidence="1">
    <location>
        <begin position="1"/>
        <end position="44"/>
    </location>
</feature>
<evidence type="ECO:0000313" key="3">
    <source>
        <dbReference type="Proteomes" id="UP000887013"/>
    </source>
</evidence>
<dbReference type="OrthoDB" id="6430581at2759"/>
<reference evidence="2" key="1">
    <citation type="submission" date="2020-08" db="EMBL/GenBank/DDBJ databases">
        <title>Multicomponent nature underlies the extraordinary mechanical properties of spider dragline silk.</title>
        <authorList>
            <person name="Kono N."/>
            <person name="Nakamura H."/>
            <person name="Mori M."/>
            <person name="Yoshida Y."/>
            <person name="Ohtoshi R."/>
            <person name="Malay A.D."/>
            <person name="Moran D.A.P."/>
            <person name="Tomita M."/>
            <person name="Numata K."/>
            <person name="Arakawa K."/>
        </authorList>
    </citation>
    <scope>NUCLEOTIDE SEQUENCE</scope>
</reference>
<sequence>MSFSSSSYSSDTDSESENRRAFVSLEDYTSSVDSGSDSEEEKPEDDGKVMLLFYERLLIDLREKYSVEDIDVRLSIQHLTTNYRQVCNGRLPSEIDYNNTRHCLGYLHRYAACHTFLVSEAVSAILNESDVLTSPLSKQTLNVVFLGGGPGNDFVGFLTALHGKHEAIFDLDVTVVDKMSGWENVFNETVLKLRRGACCKAGYVFHDVIGSSMFITADLKETGGWSDEMETKLRNADIVFLVKALSHIPNEDKKDVLQNIISRTTLGTFLIYIDYPYPSGIFSELEYSLKLVYRSWRDSDISTSQDPEKSLPRSALSTATYGELAPALILRWKTTISSSDCRTFKFPSLDK</sequence>
<organism evidence="2 3">
    <name type="scientific">Nephila pilipes</name>
    <name type="common">Giant wood spider</name>
    <name type="synonym">Nephila maculata</name>
    <dbReference type="NCBI Taxonomy" id="299642"/>
    <lineage>
        <taxon>Eukaryota</taxon>
        <taxon>Metazoa</taxon>
        <taxon>Ecdysozoa</taxon>
        <taxon>Arthropoda</taxon>
        <taxon>Chelicerata</taxon>
        <taxon>Arachnida</taxon>
        <taxon>Araneae</taxon>
        <taxon>Araneomorphae</taxon>
        <taxon>Entelegynae</taxon>
        <taxon>Araneoidea</taxon>
        <taxon>Nephilidae</taxon>
        <taxon>Nephila</taxon>
    </lineage>
</organism>
<proteinExistence type="predicted"/>
<comment type="caution">
    <text evidence="2">The sequence shown here is derived from an EMBL/GenBank/DDBJ whole genome shotgun (WGS) entry which is preliminary data.</text>
</comment>
<name>A0A8X6TPM8_NEPPI</name>
<keyword evidence="3" id="KW-1185">Reference proteome</keyword>
<evidence type="ECO:0000313" key="2">
    <source>
        <dbReference type="EMBL" id="GFT33304.1"/>
    </source>
</evidence>
<feature type="compositionally biased region" description="Low complexity" evidence="1">
    <location>
        <begin position="1"/>
        <end position="11"/>
    </location>
</feature>
<dbReference type="AlphaFoldDB" id="A0A8X6TPM8"/>
<evidence type="ECO:0000256" key="1">
    <source>
        <dbReference type="SAM" id="MobiDB-lite"/>
    </source>
</evidence>
<dbReference type="EMBL" id="BMAW01061890">
    <property type="protein sequence ID" value="GFT33304.1"/>
    <property type="molecule type" value="Genomic_DNA"/>
</dbReference>
<gene>
    <name evidence="2" type="primary">AVEN_130179_1</name>
    <name evidence="2" type="ORF">NPIL_619551</name>
</gene>
<accession>A0A8X6TPM8</accession>